<organism evidence="7 8">
    <name type="scientific">Stygiobacter electus</name>
    <dbReference type="NCBI Taxonomy" id="3032292"/>
    <lineage>
        <taxon>Bacteria</taxon>
        <taxon>Pseudomonadati</taxon>
        <taxon>Ignavibacteriota</taxon>
        <taxon>Ignavibacteria</taxon>
        <taxon>Ignavibacteriales</taxon>
        <taxon>Melioribacteraceae</taxon>
        <taxon>Stygiobacter</taxon>
    </lineage>
</organism>
<feature type="transmembrane region" description="Helical" evidence="6">
    <location>
        <begin position="12"/>
        <end position="32"/>
    </location>
</feature>
<keyword evidence="4 6" id="KW-1133">Transmembrane helix</keyword>
<dbReference type="PANTHER" id="PTHR33529">
    <property type="entry name" value="SLR0882 PROTEIN-RELATED"/>
    <property type="match status" value="1"/>
</dbReference>
<evidence type="ECO:0000256" key="5">
    <source>
        <dbReference type="ARBA" id="ARBA00023136"/>
    </source>
</evidence>
<feature type="transmembrane region" description="Helical" evidence="6">
    <location>
        <begin position="98"/>
        <end position="116"/>
    </location>
</feature>
<dbReference type="Pfam" id="PF03739">
    <property type="entry name" value="LptF_LptG"/>
    <property type="match status" value="1"/>
</dbReference>
<accession>A0AAE3NYI4</accession>
<evidence type="ECO:0000256" key="2">
    <source>
        <dbReference type="ARBA" id="ARBA00022475"/>
    </source>
</evidence>
<dbReference type="GO" id="GO:0043190">
    <property type="term" value="C:ATP-binding cassette (ABC) transporter complex"/>
    <property type="evidence" value="ECO:0007669"/>
    <property type="project" value="TreeGrafter"/>
</dbReference>
<reference evidence="7" key="1">
    <citation type="submission" date="2023-03" db="EMBL/GenBank/DDBJ databases">
        <title>Stygiobacter electus gen. nov., sp. nov., facultatively anaerobic thermotolerant bacterium of the class Ignavibacteria from a well of Yessentuki mineral water deposit.</title>
        <authorList>
            <person name="Podosokorskaya O.A."/>
            <person name="Elcheninov A.G."/>
            <person name="Petrova N.F."/>
            <person name="Zavarzina D.G."/>
            <person name="Kublanov I.V."/>
            <person name="Merkel A.Y."/>
        </authorList>
    </citation>
    <scope>NUCLEOTIDE SEQUENCE</scope>
    <source>
        <strain evidence="7">09-Me</strain>
    </source>
</reference>
<proteinExistence type="predicted"/>
<evidence type="ECO:0000313" key="8">
    <source>
        <dbReference type="Proteomes" id="UP001221302"/>
    </source>
</evidence>
<feature type="transmembrane region" description="Helical" evidence="6">
    <location>
        <begin position="398"/>
        <end position="421"/>
    </location>
</feature>
<keyword evidence="5 6" id="KW-0472">Membrane</keyword>
<dbReference type="GO" id="GO:0015920">
    <property type="term" value="P:lipopolysaccharide transport"/>
    <property type="evidence" value="ECO:0007669"/>
    <property type="project" value="TreeGrafter"/>
</dbReference>
<dbReference type="RefSeq" id="WP_321534706.1">
    <property type="nucleotide sequence ID" value="NZ_JARGDL010000002.1"/>
</dbReference>
<evidence type="ECO:0000256" key="6">
    <source>
        <dbReference type="SAM" id="Phobius"/>
    </source>
</evidence>
<keyword evidence="8" id="KW-1185">Reference proteome</keyword>
<dbReference type="InterPro" id="IPR005495">
    <property type="entry name" value="LptG/LptF_permease"/>
</dbReference>
<name>A0AAE3NYI4_9BACT</name>
<protein>
    <submittedName>
        <fullName evidence="7">LptF/LptG family permease</fullName>
    </submittedName>
</protein>
<evidence type="ECO:0000313" key="7">
    <source>
        <dbReference type="EMBL" id="MDF1610940.1"/>
    </source>
</evidence>
<dbReference type="EMBL" id="JARGDL010000002">
    <property type="protein sequence ID" value="MDF1610940.1"/>
    <property type="molecule type" value="Genomic_DNA"/>
</dbReference>
<feature type="transmembrane region" description="Helical" evidence="6">
    <location>
        <begin position="52"/>
        <end position="77"/>
    </location>
</feature>
<dbReference type="AlphaFoldDB" id="A0AAE3NYI4"/>
<dbReference type="Proteomes" id="UP001221302">
    <property type="component" value="Unassembled WGS sequence"/>
</dbReference>
<evidence type="ECO:0000256" key="3">
    <source>
        <dbReference type="ARBA" id="ARBA00022692"/>
    </source>
</evidence>
<gene>
    <name evidence="7" type="ORF">P0M35_02150</name>
</gene>
<keyword evidence="3 6" id="KW-0812">Transmembrane</keyword>
<feature type="transmembrane region" description="Helical" evidence="6">
    <location>
        <begin position="344"/>
        <end position="361"/>
    </location>
</feature>
<keyword evidence="2" id="KW-1003">Cell membrane</keyword>
<sequence length="453" mass="51447">MILIKYIIRNHIIPFLFACVVLISIFLLQFLMKFADKLIGKGLETIIIVKLIVYNLAWMVVLVVPMAVLVATLMAFGNMSQNNEIAIMKASGISLYKMIIPPLISSILIAILLVYFNNKIYPDANHAARLLMEDITRKKPTLSLVPGVFSQDVSSYAILARDVIQESNELKDVTIYDYSNPPKVNIVTAKEGKIFLVPNQKKLIMDLKVGEIHESDIYRQNVYRRLRFTHHKIAMPADQFTFEQSTPGGPRGDREMGAAQMLAIVDSINKVQSSYQKEFNSKIDQIIDKKFNYKPIDTTSNKYIYVKVEQRLRMLENGFTDVLNRIEYNRKEINRYMVEVHKKYALPVACIVFVLIGAPLGTMTRKGGIGMASGISLVFFVIYWAFLIGGEKLADRDLISPFVGIWSANVFLGIVGILLLIKTAKEKVTLNFEFITKRIPKSWKSSDDEIENN</sequence>
<comment type="subcellular location">
    <subcellularLocation>
        <location evidence="1">Cell membrane</location>
        <topology evidence="1">Multi-pass membrane protein</topology>
    </subcellularLocation>
</comment>
<feature type="transmembrane region" description="Helical" evidence="6">
    <location>
        <begin position="368"/>
        <end position="386"/>
    </location>
</feature>
<evidence type="ECO:0000256" key="1">
    <source>
        <dbReference type="ARBA" id="ARBA00004651"/>
    </source>
</evidence>
<comment type="caution">
    <text evidence="7">The sequence shown here is derived from an EMBL/GenBank/DDBJ whole genome shotgun (WGS) entry which is preliminary data.</text>
</comment>
<dbReference type="PANTHER" id="PTHR33529:SF6">
    <property type="entry name" value="YJGP_YJGQ FAMILY PERMEASE"/>
    <property type="match status" value="1"/>
</dbReference>
<evidence type="ECO:0000256" key="4">
    <source>
        <dbReference type="ARBA" id="ARBA00022989"/>
    </source>
</evidence>